<dbReference type="Proteomes" id="UP001553161">
    <property type="component" value="Unassembled WGS sequence"/>
</dbReference>
<accession>A0ABV3LDG6</accession>
<keyword evidence="1" id="KW-0812">Transmembrane</keyword>
<evidence type="ECO:0000313" key="3">
    <source>
        <dbReference type="Proteomes" id="UP001553161"/>
    </source>
</evidence>
<sequence length="85" mass="8680">MLDFFGTIAGNILSLPGILGLALGMMTRNWSLAASMGGFVGILNTLIFAHFSFAEIAVYDLLIAVGVGAAAGLVGCAIRHRGALA</sequence>
<gene>
    <name evidence="2" type="ORF">AB0T83_16935</name>
</gene>
<evidence type="ECO:0000256" key="1">
    <source>
        <dbReference type="SAM" id="Phobius"/>
    </source>
</evidence>
<protein>
    <recommendedName>
        <fullName evidence="4">Fluoride ion transporter CrcB</fullName>
    </recommendedName>
</protein>
<feature type="transmembrane region" description="Helical" evidence="1">
    <location>
        <begin position="6"/>
        <end position="25"/>
    </location>
</feature>
<keyword evidence="1" id="KW-1133">Transmembrane helix</keyword>
<keyword evidence="3" id="KW-1185">Reference proteome</keyword>
<evidence type="ECO:0000313" key="2">
    <source>
        <dbReference type="EMBL" id="MEV8468463.1"/>
    </source>
</evidence>
<dbReference type="EMBL" id="JBFBVU010000029">
    <property type="protein sequence ID" value="MEV8468463.1"/>
    <property type="molecule type" value="Genomic_DNA"/>
</dbReference>
<feature type="transmembrane region" description="Helical" evidence="1">
    <location>
        <begin position="57"/>
        <end position="78"/>
    </location>
</feature>
<organism evidence="2 3">
    <name type="scientific">Meridianimarinicoccus marinus</name>
    <dbReference type="NCBI Taxonomy" id="3231483"/>
    <lineage>
        <taxon>Bacteria</taxon>
        <taxon>Pseudomonadati</taxon>
        <taxon>Pseudomonadota</taxon>
        <taxon>Alphaproteobacteria</taxon>
        <taxon>Rhodobacterales</taxon>
        <taxon>Paracoccaceae</taxon>
        <taxon>Meridianimarinicoccus</taxon>
    </lineage>
</organism>
<proteinExistence type="predicted"/>
<evidence type="ECO:0008006" key="4">
    <source>
        <dbReference type="Google" id="ProtNLM"/>
    </source>
</evidence>
<feature type="transmembrane region" description="Helical" evidence="1">
    <location>
        <begin position="32"/>
        <end position="51"/>
    </location>
</feature>
<keyword evidence="1" id="KW-0472">Membrane</keyword>
<reference evidence="2 3" key="1">
    <citation type="submission" date="2024-07" db="EMBL/GenBank/DDBJ databases">
        <authorList>
            <person name="Kang M."/>
        </authorList>
    </citation>
    <scope>NUCLEOTIDE SEQUENCE [LARGE SCALE GENOMIC DNA]</scope>
    <source>
        <strain evidence="2 3">DFM31</strain>
    </source>
</reference>
<comment type="caution">
    <text evidence="2">The sequence shown here is derived from an EMBL/GenBank/DDBJ whole genome shotgun (WGS) entry which is preliminary data.</text>
</comment>
<name>A0ABV3LDG6_9RHOB</name>
<dbReference type="RefSeq" id="WP_366194416.1">
    <property type="nucleotide sequence ID" value="NZ_JBFBVU010000029.1"/>
</dbReference>